<dbReference type="InterPro" id="IPR025634">
    <property type="entry name" value="DUF4292"/>
</dbReference>
<protein>
    <submittedName>
        <fullName evidence="1">DUF4292 domain-containing protein</fullName>
    </submittedName>
</protein>
<sequence>MPHVAPTVGVRPALVLLALVAAGCGPTGPLVRDAPDATAAGYPDHSVDQVIGAVAASVAPVQSAAADGDLVVDGPDGSQSASFSFRARLADSVAVVVRGPLGVVAGRGLATPDSFYAADRINRQLFYGPAAAAERYVPGAGSSERLAQAALGLLVPDAGVAWSLTAQDGLYRLVGRLPSGAAREITVDPALWRVVRVREFDGAGRSVGGVEAEAFDTVDGVVLPRRVRLRGGGTTVTLEHRRLAVNPPDLRLRFERPADYEAFPIQ</sequence>
<gene>
    <name evidence="1" type="ORF">RM540_04345</name>
</gene>
<comment type="caution">
    <text evidence="1">The sequence shown here is derived from an EMBL/GenBank/DDBJ whole genome shotgun (WGS) entry which is preliminary data.</text>
</comment>
<dbReference type="Proteomes" id="UP001267426">
    <property type="component" value="Unassembled WGS sequence"/>
</dbReference>
<dbReference type="EMBL" id="JAVRHT010000006">
    <property type="protein sequence ID" value="MDT0630971.1"/>
    <property type="molecule type" value="Genomic_DNA"/>
</dbReference>
<dbReference type="Pfam" id="PF14125">
    <property type="entry name" value="DUF4292"/>
    <property type="match status" value="1"/>
</dbReference>
<reference evidence="1 2" key="1">
    <citation type="submission" date="2023-09" db="EMBL/GenBank/DDBJ databases">
        <authorList>
            <person name="Rey-Velasco X."/>
        </authorList>
    </citation>
    <scope>NUCLEOTIDE SEQUENCE [LARGE SCALE GENOMIC DNA]</scope>
    <source>
        <strain evidence="1 2">F394</strain>
    </source>
</reference>
<accession>A0ABU3BNV1</accession>
<keyword evidence="2" id="KW-1185">Reference proteome</keyword>
<dbReference type="RefSeq" id="WP_311662309.1">
    <property type="nucleotide sequence ID" value="NZ_JAVRHT010000006.1"/>
</dbReference>
<organism evidence="1 2">
    <name type="scientific">Rubrivirga litoralis</name>
    <dbReference type="NCBI Taxonomy" id="3075598"/>
    <lineage>
        <taxon>Bacteria</taxon>
        <taxon>Pseudomonadati</taxon>
        <taxon>Rhodothermota</taxon>
        <taxon>Rhodothermia</taxon>
        <taxon>Rhodothermales</taxon>
        <taxon>Rubricoccaceae</taxon>
        <taxon>Rubrivirga</taxon>
    </lineage>
</organism>
<name>A0ABU3BNV1_9BACT</name>
<proteinExistence type="predicted"/>
<evidence type="ECO:0000313" key="1">
    <source>
        <dbReference type="EMBL" id="MDT0630971.1"/>
    </source>
</evidence>
<evidence type="ECO:0000313" key="2">
    <source>
        <dbReference type="Proteomes" id="UP001267426"/>
    </source>
</evidence>